<keyword evidence="4" id="KW-1185">Reference proteome</keyword>
<reference evidence="1 3" key="1">
    <citation type="submission" date="2016-06" db="EMBL/GenBank/DDBJ databases">
        <title>Complete genome sequence of Streptomyces griseochromogenes ATCC 14511, the Blasticidin S producer.</title>
        <authorList>
            <person name="Wu L."/>
        </authorList>
    </citation>
    <scope>NUCLEOTIDE SEQUENCE [LARGE SCALE GENOMIC DNA]</scope>
    <source>
        <strain evidence="1 3">ATCC 14511</strain>
    </source>
</reference>
<evidence type="ECO:0008006" key="5">
    <source>
        <dbReference type="Google" id="ProtNLM"/>
    </source>
</evidence>
<dbReference type="STRING" id="68214.AVL59_17070"/>
<evidence type="ECO:0000313" key="3">
    <source>
        <dbReference type="Proteomes" id="UP000092659"/>
    </source>
</evidence>
<dbReference type="Proteomes" id="UP000092659">
    <property type="component" value="Chromosome"/>
</dbReference>
<dbReference type="Proteomes" id="UP001519309">
    <property type="component" value="Unassembled WGS sequence"/>
</dbReference>
<dbReference type="Pfam" id="PF13830">
    <property type="entry name" value="DUF4192"/>
    <property type="match status" value="1"/>
</dbReference>
<sequence length="163" mass="17501">MPDSTGGLAGADPVRERSVAYVTDTLRCPGCELIEQGRDHVPTERSGYGVKIQTAARIILGLQGPHTRDAALSTAEGGDLPCERQLWGHLARRCVPPHTGKAPPLLTLLGWVAWRQGDTATASHAFAEALDIYPGYTLAKLMLDGIRNGCDLAQLLATFRETV</sequence>
<dbReference type="EMBL" id="JAGGLP010000050">
    <property type="protein sequence ID" value="MBP2056565.1"/>
    <property type="molecule type" value="Genomic_DNA"/>
</dbReference>
<dbReference type="RefSeq" id="WP_067305010.1">
    <property type="nucleotide sequence ID" value="NZ_CP016279.1"/>
</dbReference>
<accession>A0A1B1AWZ4</accession>
<evidence type="ECO:0000313" key="4">
    <source>
        <dbReference type="Proteomes" id="UP001519309"/>
    </source>
</evidence>
<dbReference type="OrthoDB" id="3930808at2"/>
<proteinExistence type="predicted"/>
<protein>
    <recommendedName>
        <fullName evidence="5">DUF4192 domain-containing protein</fullName>
    </recommendedName>
</protein>
<reference evidence="2 4" key="2">
    <citation type="submission" date="2021-03" db="EMBL/GenBank/DDBJ databases">
        <title>Genomic Encyclopedia of Type Strains, Phase IV (KMG-IV): sequencing the most valuable type-strain genomes for metagenomic binning, comparative biology and taxonomic classification.</title>
        <authorList>
            <person name="Goeker M."/>
        </authorList>
    </citation>
    <scope>NUCLEOTIDE SEQUENCE [LARGE SCALE GENOMIC DNA]</scope>
    <source>
        <strain evidence="2 4">DSM 40499</strain>
    </source>
</reference>
<name>A0A1B1AWZ4_9ACTN</name>
<dbReference type="AlphaFoldDB" id="A0A1B1AWZ4"/>
<organism evidence="1 3">
    <name type="scientific">Streptomyces griseochromogenes</name>
    <dbReference type="NCBI Taxonomy" id="68214"/>
    <lineage>
        <taxon>Bacteria</taxon>
        <taxon>Bacillati</taxon>
        <taxon>Actinomycetota</taxon>
        <taxon>Actinomycetes</taxon>
        <taxon>Kitasatosporales</taxon>
        <taxon>Streptomycetaceae</taxon>
        <taxon>Streptomyces</taxon>
    </lineage>
</organism>
<evidence type="ECO:0000313" key="1">
    <source>
        <dbReference type="EMBL" id="ANP51104.1"/>
    </source>
</evidence>
<dbReference type="KEGG" id="sgs:AVL59_17070"/>
<dbReference type="InterPro" id="IPR025447">
    <property type="entry name" value="DUF4192"/>
</dbReference>
<dbReference type="EMBL" id="CP016279">
    <property type="protein sequence ID" value="ANP51104.1"/>
    <property type="molecule type" value="Genomic_DNA"/>
</dbReference>
<evidence type="ECO:0000313" key="2">
    <source>
        <dbReference type="EMBL" id="MBP2056565.1"/>
    </source>
</evidence>
<gene>
    <name evidence="1" type="ORF">AVL59_17070</name>
    <name evidence="2" type="ORF">J2Z21_009584</name>
</gene>